<accession>A0A1Y5P7Y9</accession>
<gene>
    <name evidence="1" type="ORF">MHPYR_20191</name>
</gene>
<proteinExistence type="predicted"/>
<evidence type="ECO:0000313" key="1">
    <source>
        <dbReference type="EMBL" id="SBS74747.1"/>
    </source>
</evidence>
<sequence length="90" mass="9484">MRFVDIPTQGEVMSVRFSQLRRPATLLPYRGVLRVGAGNRAGTLESGDSAFSSGAILAFPGVRASFVLRDPDHSKGLVGNGLVALEGQPS</sequence>
<reference evidence="1" key="1">
    <citation type="submission" date="2016-03" db="EMBL/GenBank/DDBJ databases">
        <authorList>
            <person name="Ploux O."/>
        </authorList>
    </citation>
    <scope>NUCLEOTIDE SEQUENCE</scope>
    <source>
        <strain evidence="1">UC10</strain>
    </source>
</reference>
<name>A0A1Y5P7Y9_9MYCO</name>
<dbReference type="AlphaFoldDB" id="A0A1Y5P7Y9"/>
<organism evidence="1">
    <name type="scientific">uncultured Mycobacterium sp</name>
    <dbReference type="NCBI Taxonomy" id="171292"/>
    <lineage>
        <taxon>Bacteria</taxon>
        <taxon>Bacillati</taxon>
        <taxon>Actinomycetota</taxon>
        <taxon>Actinomycetes</taxon>
        <taxon>Mycobacteriales</taxon>
        <taxon>Mycobacteriaceae</taxon>
        <taxon>Mycobacterium</taxon>
        <taxon>environmental samples</taxon>
    </lineage>
</organism>
<protein>
    <submittedName>
        <fullName evidence="1">Uncharacterized protein</fullName>
    </submittedName>
</protein>
<dbReference type="EMBL" id="FLQS01000012">
    <property type="protein sequence ID" value="SBS74747.1"/>
    <property type="molecule type" value="Genomic_DNA"/>
</dbReference>